<dbReference type="Proteomes" id="UP000003704">
    <property type="component" value="Unassembled WGS sequence"/>
</dbReference>
<dbReference type="RefSeq" id="WP_007187044.1">
    <property type="nucleotide sequence ID" value="NZ_AKGD01000004.1"/>
</dbReference>
<dbReference type="PANTHER" id="PTHR24422">
    <property type="entry name" value="CHEMOTAXIS PROTEIN METHYLTRANSFERASE"/>
    <property type="match status" value="1"/>
</dbReference>
<evidence type="ECO:0000256" key="1">
    <source>
        <dbReference type="ARBA" id="ARBA00001541"/>
    </source>
</evidence>
<evidence type="ECO:0000259" key="7">
    <source>
        <dbReference type="PROSITE" id="PS50112"/>
    </source>
</evidence>
<dbReference type="InterPro" id="IPR000780">
    <property type="entry name" value="CheR_MeTrfase"/>
</dbReference>
<dbReference type="Gene3D" id="3.30.450.20">
    <property type="entry name" value="PAS domain"/>
    <property type="match status" value="3"/>
</dbReference>
<evidence type="ECO:0000313" key="10">
    <source>
        <dbReference type="EMBL" id="EIT67674.1"/>
    </source>
</evidence>
<dbReference type="PANTHER" id="PTHR24422:SF10">
    <property type="entry name" value="CHEMOTAXIS PROTEIN METHYLTRANSFERASE 2"/>
    <property type="match status" value="1"/>
</dbReference>
<protein>
    <recommendedName>
        <fullName evidence="2">protein-glutamate O-methyltransferase</fullName>
        <ecNumber evidence="2">2.1.1.80</ecNumber>
    </recommendedName>
</protein>
<feature type="region of interest" description="Disordered" evidence="6">
    <location>
        <begin position="436"/>
        <end position="466"/>
    </location>
</feature>
<organism evidence="10 11">
    <name type="scientific">Hydrocarboniphaga effusa AP103</name>
    <dbReference type="NCBI Taxonomy" id="1172194"/>
    <lineage>
        <taxon>Bacteria</taxon>
        <taxon>Pseudomonadati</taxon>
        <taxon>Pseudomonadota</taxon>
        <taxon>Gammaproteobacteria</taxon>
        <taxon>Nevskiales</taxon>
        <taxon>Nevskiaceae</taxon>
        <taxon>Hydrocarboniphaga</taxon>
    </lineage>
</organism>
<evidence type="ECO:0000313" key="11">
    <source>
        <dbReference type="Proteomes" id="UP000003704"/>
    </source>
</evidence>
<dbReference type="PROSITE" id="PS50112">
    <property type="entry name" value="PAS"/>
    <property type="match status" value="1"/>
</dbReference>
<proteinExistence type="predicted"/>
<dbReference type="InterPro" id="IPR036804">
    <property type="entry name" value="CheR_N_sf"/>
</dbReference>
<dbReference type="InterPro" id="IPR050903">
    <property type="entry name" value="Bact_Chemotaxis_MeTrfase"/>
</dbReference>
<evidence type="ECO:0000259" key="9">
    <source>
        <dbReference type="PROSITE" id="PS50123"/>
    </source>
</evidence>
<dbReference type="SMART" id="SM00138">
    <property type="entry name" value="MeTrc"/>
    <property type="match status" value="1"/>
</dbReference>
<comment type="caution">
    <text evidence="10">The sequence shown here is derived from an EMBL/GenBank/DDBJ whole genome shotgun (WGS) entry which is preliminary data.</text>
</comment>
<dbReference type="GO" id="GO:0008983">
    <property type="term" value="F:protein-glutamate O-methyltransferase activity"/>
    <property type="evidence" value="ECO:0007669"/>
    <property type="project" value="UniProtKB-EC"/>
</dbReference>
<accession>I7Z7A2</accession>
<dbReference type="Pfam" id="PF01739">
    <property type="entry name" value="CheR"/>
    <property type="match status" value="1"/>
</dbReference>
<reference evidence="10" key="1">
    <citation type="journal article" date="2012" name="J. Bacteriol.">
        <title>Genome Sequence of n-Alkane-Degrading Hydrocarboniphaga effusa Strain AP103T (ATCC BAA-332T).</title>
        <authorList>
            <person name="Chang H.K."/>
            <person name="Zylstra G.J."/>
            <person name="Chae J.C."/>
        </authorList>
    </citation>
    <scope>NUCLEOTIDE SEQUENCE [LARGE SCALE GENOMIC DNA]</scope>
    <source>
        <strain evidence="10">AP103</strain>
    </source>
</reference>
<keyword evidence="11" id="KW-1185">Reference proteome</keyword>
<dbReference type="SUPFAM" id="SSF90257">
    <property type="entry name" value="Myosin rod fragments"/>
    <property type="match status" value="1"/>
</dbReference>
<evidence type="ECO:0000256" key="5">
    <source>
        <dbReference type="ARBA" id="ARBA00022691"/>
    </source>
</evidence>
<evidence type="ECO:0000259" key="8">
    <source>
        <dbReference type="PROSITE" id="PS50113"/>
    </source>
</evidence>
<dbReference type="Pfam" id="PF03705">
    <property type="entry name" value="CheR_N"/>
    <property type="match status" value="1"/>
</dbReference>
<dbReference type="SUPFAM" id="SSF47757">
    <property type="entry name" value="Chemotaxis receptor methyltransferase CheR, N-terminal domain"/>
    <property type="match status" value="1"/>
</dbReference>
<comment type="catalytic activity">
    <reaction evidence="1">
        <text>L-glutamyl-[protein] + S-adenosyl-L-methionine = [protein]-L-glutamate 5-O-methyl ester + S-adenosyl-L-homocysteine</text>
        <dbReference type="Rhea" id="RHEA:24452"/>
        <dbReference type="Rhea" id="RHEA-COMP:10208"/>
        <dbReference type="Rhea" id="RHEA-COMP:10311"/>
        <dbReference type="ChEBI" id="CHEBI:29973"/>
        <dbReference type="ChEBI" id="CHEBI:57856"/>
        <dbReference type="ChEBI" id="CHEBI:59789"/>
        <dbReference type="ChEBI" id="CHEBI:82795"/>
        <dbReference type="EC" id="2.1.1.80"/>
    </reaction>
</comment>
<dbReference type="EC" id="2.1.1.80" evidence="2"/>
<keyword evidence="3" id="KW-0489">Methyltransferase</keyword>
<dbReference type="Pfam" id="PF13426">
    <property type="entry name" value="PAS_9"/>
    <property type="match status" value="1"/>
</dbReference>
<keyword evidence="4" id="KW-0808">Transferase</keyword>
<feature type="domain" description="PAS" evidence="7">
    <location>
        <begin position="499"/>
        <end position="547"/>
    </location>
</feature>
<feature type="domain" description="CheR-type methyltransferase" evidence="9">
    <location>
        <begin position="1"/>
        <end position="273"/>
    </location>
</feature>
<dbReference type="Pfam" id="PF13188">
    <property type="entry name" value="PAS_8"/>
    <property type="match status" value="1"/>
</dbReference>
<sequence length="743" mass="84346">MSREEPDPEFEDLIHHIQQSRGVDFRGYKRTSLRRRILLRMQEVGAESFAAYQAFLEVHPQEFVELLNTVLINVTSFFRDAEAWEILRDEVVPHILARCEPDEPIRVWSVGCASGEEPYSMAILFAEALGLNEFCRRVKIYATDLDDHALAIARHASYGEREVEGVPPALLAKYFENTNGSYVVLRELRKSVIFGRHNVVFDAPISRIDLLSCRNLLIYLETDTQNVVLPRLHYALQDDGYLFLGKAETQLARSKLFRPLNSRHRIFSKVPQEWRRSAGGSLLASADPRDAGPAQQLKMLESIIDNVPTAHLVVDLAGTLIFANMTARRMLEVGEADIGRPFQDLPISYRPSELRSRIDLVRAELKPVHLESQEFLRPSATPMRLAIDIVPLIERNGDIYATLLTFIDNTRIDQLQRELEATQESLETTIEELQSANEELETTNEELQSTNEELETTNEELQSTNEELETMNEELRSTAEEMEASNEELRQQSEDATRYRTHSESILRSINTGIVVLDTDLTVRSWNRWSENTWGMRADEVIGQPFLSLEIGLPVHLLENGLQDVILRGDTESERVLSGVDRRGRSVTCRIRLSPLLYQSHAVHGVVLIAEDITEQVEREEYTRQLGRLVGQSLNEVYFLEPTSLRFLLVNKGAEKKLGYSLAQLRQFALTDFMPDVPASAVQNLVATIVQGDKAEVVFETRIKSASGASYPAEICMQYFGKESPPVVLALLHDTTERQLLDS</sequence>
<dbReference type="InterPro" id="IPR022641">
    <property type="entry name" value="CheR_N"/>
</dbReference>
<dbReference type="InterPro" id="IPR029063">
    <property type="entry name" value="SAM-dependent_MTases_sf"/>
</dbReference>
<dbReference type="AlphaFoldDB" id="I7Z7A2"/>
<dbReference type="Gene3D" id="3.40.50.150">
    <property type="entry name" value="Vaccinia Virus protein VP39"/>
    <property type="match status" value="1"/>
</dbReference>
<dbReference type="SUPFAM" id="SSF55785">
    <property type="entry name" value="PYP-like sensor domain (PAS domain)"/>
    <property type="match status" value="3"/>
</dbReference>
<dbReference type="InterPro" id="IPR022642">
    <property type="entry name" value="CheR_C"/>
</dbReference>
<dbReference type="Gene3D" id="1.10.155.10">
    <property type="entry name" value="Chemotaxis receptor methyltransferase CheR, N-terminal domain"/>
    <property type="match status" value="1"/>
</dbReference>
<dbReference type="InterPro" id="IPR035965">
    <property type="entry name" value="PAS-like_dom_sf"/>
</dbReference>
<dbReference type="PROSITE" id="PS50123">
    <property type="entry name" value="CHER"/>
    <property type="match status" value="1"/>
</dbReference>
<dbReference type="InterPro" id="IPR000700">
    <property type="entry name" value="PAS-assoc_C"/>
</dbReference>
<evidence type="ECO:0000256" key="4">
    <source>
        <dbReference type="ARBA" id="ARBA00022679"/>
    </source>
</evidence>
<gene>
    <name evidence="10" type="ORF">WQQ_41090</name>
</gene>
<dbReference type="OrthoDB" id="9816309at2"/>
<feature type="domain" description="PAC" evidence="8">
    <location>
        <begin position="571"/>
        <end position="625"/>
    </location>
</feature>
<dbReference type="STRING" id="1172194.WQQ_41090"/>
<evidence type="ECO:0000256" key="3">
    <source>
        <dbReference type="ARBA" id="ARBA00022603"/>
    </source>
</evidence>
<dbReference type="PROSITE" id="PS50113">
    <property type="entry name" value="PAC"/>
    <property type="match status" value="1"/>
</dbReference>
<dbReference type="NCBIfam" id="TIGR00229">
    <property type="entry name" value="sensory_box"/>
    <property type="match status" value="2"/>
</dbReference>
<dbReference type="SUPFAM" id="SSF53335">
    <property type="entry name" value="S-adenosyl-L-methionine-dependent methyltransferases"/>
    <property type="match status" value="1"/>
</dbReference>
<evidence type="ECO:0000256" key="2">
    <source>
        <dbReference type="ARBA" id="ARBA00012534"/>
    </source>
</evidence>
<dbReference type="PRINTS" id="PR00996">
    <property type="entry name" value="CHERMTFRASE"/>
</dbReference>
<dbReference type="InterPro" id="IPR013656">
    <property type="entry name" value="PAS_4"/>
</dbReference>
<dbReference type="EMBL" id="AKGD01000004">
    <property type="protein sequence ID" value="EIT67674.1"/>
    <property type="molecule type" value="Genomic_DNA"/>
</dbReference>
<dbReference type="SMART" id="SM00091">
    <property type="entry name" value="PAS"/>
    <property type="match status" value="3"/>
</dbReference>
<dbReference type="CDD" id="cd00130">
    <property type="entry name" value="PAS"/>
    <property type="match status" value="2"/>
</dbReference>
<name>I7Z7A2_9GAMM</name>
<dbReference type="PATRIC" id="fig|1172194.4.peg.3992"/>
<evidence type="ECO:0000256" key="6">
    <source>
        <dbReference type="SAM" id="MobiDB-lite"/>
    </source>
</evidence>
<dbReference type="InterPro" id="IPR000014">
    <property type="entry name" value="PAS"/>
</dbReference>
<dbReference type="Pfam" id="PF08448">
    <property type="entry name" value="PAS_4"/>
    <property type="match status" value="1"/>
</dbReference>
<reference evidence="10" key="2">
    <citation type="submission" date="2012-05" db="EMBL/GenBank/DDBJ databases">
        <authorList>
            <person name="Park J.-H."/>
            <person name="Zylstra G.J."/>
            <person name="Chae J.-C."/>
        </authorList>
    </citation>
    <scope>NUCLEOTIDE SEQUENCE</scope>
    <source>
        <strain evidence="10">AP103</strain>
    </source>
</reference>
<dbReference type="GO" id="GO:0032259">
    <property type="term" value="P:methylation"/>
    <property type="evidence" value="ECO:0007669"/>
    <property type="project" value="UniProtKB-KW"/>
</dbReference>
<keyword evidence="5" id="KW-0949">S-adenosyl-L-methionine</keyword>